<dbReference type="Proteomes" id="UP000008827">
    <property type="component" value="Chromosome 16"/>
</dbReference>
<dbReference type="STRING" id="3847.A0A0R0FXW6"/>
<evidence type="ECO:0000313" key="2">
    <source>
        <dbReference type="EMBL" id="KRH08099.1"/>
    </source>
</evidence>
<keyword evidence="4" id="KW-1185">Reference proteome</keyword>
<dbReference type="AlphaFoldDB" id="A0A0R0FXW6"/>
<evidence type="ECO:0000313" key="3">
    <source>
        <dbReference type="EnsemblPlants" id="KRH08099"/>
    </source>
</evidence>
<proteinExistence type="predicted"/>
<protein>
    <submittedName>
        <fullName evidence="2 3">Uncharacterized protein</fullName>
    </submittedName>
</protein>
<dbReference type="Gramene" id="KRH08099">
    <property type="protein sequence ID" value="KRH08099"/>
    <property type="gene ID" value="GLYMA_16G130100"/>
</dbReference>
<dbReference type="EnsemblPlants" id="KRH08099">
    <property type="protein sequence ID" value="KRH08099"/>
    <property type="gene ID" value="GLYMA_16G130100"/>
</dbReference>
<dbReference type="EMBL" id="CM000849">
    <property type="protein sequence ID" value="KRH08099.1"/>
    <property type="molecule type" value="Genomic_DNA"/>
</dbReference>
<feature type="signal peptide" evidence="1">
    <location>
        <begin position="1"/>
        <end position="19"/>
    </location>
</feature>
<reference evidence="3" key="2">
    <citation type="submission" date="2018-02" db="UniProtKB">
        <authorList>
            <consortium name="EnsemblPlants"/>
        </authorList>
    </citation>
    <scope>IDENTIFICATION</scope>
    <source>
        <strain evidence="3">Williams 82</strain>
    </source>
</reference>
<feature type="chain" id="PRO_5014521148" evidence="1">
    <location>
        <begin position="20"/>
        <end position="86"/>
    </location>
</feature>
<evidence type="ECO:0000313" key="4">
    <source>
        <dbReference type="Proteomes" id="UP000008827"/>
    </source>
</evidence>
<accession>A0A0R0FXW6</accession>
<reference evidence="2" key="3">
    <citation type="submission" date="2018-07" db="EMBL/GenBank/DDBJ databases">
        <title>WGS assembly of Glycine max.</title>
        <authorList>
            <person name="Schmutz J."/>
            <person name="Cannon S."/>
            <person name="Schlueter J."/>
            <person name="Ma J."/>
            <person name="Mitros T."/>
            <person name="Nelson W."/>
            <person name="Hyten D."/>
            <person name="Song Q."/>
            <person name="Thelen J."/>
            <person name="Cheng J."/>
            <person name="Xu D."/>
            <person name="Hellsten U."/>
            <person name="May G."/>
            <person name="Yu Y."/>
            <person name="Sakurai T."/>
            <person name="Umezawa T."/>
            <person name="Bhattacharyya M."/>
            <person name="Sandhu D."/>
            <person name="Valliyodan B."/>
            <person name="Lindquist E."/>
            <person name="Peto M."/>
            <person name="Grant D."/>
            <person name="Shu S."/>
            <person name="Goodstein D."/>
            <person name="Barry K."/>
            <person name="Futrell-Griggs M."/>
            <person name="Abernathy B."/>
            <person name="Du J."/>
            <person name="Tian Z."/>
            <person name="Zhu L."/>
            <person name="Gill N."/>
            <person name="Joshi T."/>
            <person name="Libault M."/>
            <person name="Sethuraman A."/>
            <person name="Zhang X."/>
            <person name="Shinozaki K."/>
            <person name="Nguyen H."/>
            <person name="Wing R."/>
            <person name="Cregan P."/>
            <person name="Specht J."/>
            <person name="Grimwood J."/>
            <person name="Rokhsar D."/>
            <person name="Stacey G."/>
            <person name="Shoemaker R."/>
            <person name="Jackson S."/>
        </authorList>
    </citation>
    <scope>NUCLEOTIDE SEQUENCE</scope>
    <source>
        <tissue evidence="2">Callus</tissue>
    </source>
</reference>
<organism evidence="2">
    <name type="scientific">Glycine max</name>
    <name type="common">Soybean</name>
    <name type="synonym">Glycine hispida</name>
    <dbReference type="NCBI Taxonomy" id="3847"/>
    <lineage>
        <taxon>Eukaryota</taxon>
        <taxon>Viridiplantae</taxon>
        <taxon>Streptophyta</taxon>
        <taxon>Embryophyta</taxon>
        <taxon>Tracheophyta</taxon>
        <taxon>Spermatophyta</taxon>
        <taxon>Magnoliopsida</taxon>
        <taxon>eudicotyledons</taxon>
        <taxon>Gunneridae</taxon>
        <taxon>Pentapetalae</taxon>
        <taxon>rosids</taxon>
        <taxon>fabids</taxon>
        <taxon>Fabales</taxon>
        <taxon>Fabaceae</taxon>
        <taxon>Papilionoideae</taxon>
        <taxon>50 kb inversion clade</taxon>
        <taxon>NPAAA clade</taxon>
        <taxon>indigoferoid/millettioid clade</taxon>
        <taxon>Phaseoleae</taxon>
        <taxon>Glycine</taxon>
        <taxon>Glycine subgen. Soja</taxon>
    </lineage>
</organism>
<dbReference type="InParanoid" id="A0A0R0FXW6"/>
<sequence>MCGVSLLVFLLLLSLCVEASVHDYKGEKFAAKFVAHGGIKGIYAFVPNLSDAYPLPNLDSYIRLGRAYEGLVVLLTKILICREWQW</sequence>
<gene>
    <name evidence="2" type="ORF">GLYMA_16G130100</name>
</gene>
<reference evidence="2 3" key="1">
    <citation type="journal article" date="2010" name="Nature">
        <title>Genome sequence of the palaeopolyploid soybean.</title>
        <authorList>
            <person name="Schmutz J."/>
            <person name="Cannon S.B."/>
            <person name="Schlueter J."/>
            <person name="Ma J."/>
            <person name="Mitros T."/>
            <person name="Nelson W."/>
            <person name="Hyten D.L."/>
            <person name="Song Q."/>
            <person name="Thelen J.J."/>
            <person name="Cheng J."/>
            <person name="Xu D."/>
            <person name="Hellsten U."/>
            <person name="May G.D."/>
            <person name="Yu Y."/>
            <person name="Sakurai T."/>
            <person name="Umezawa T."/>
            <person name="Bhattacharyya M.K."/>
            <person name="Sandhu D."/>
            <person name="Valliyodan B."/>
            <person name="Lindquist E."/>
            <person name="Peto M."/>
            <person name="Grant D."/>
            <person name="Shu S."/>
            <person name="Goodstein D."/>
            <person name="Barry K."/>
            <person name="Futrell-Griggs M."/>
            <person name="Abernathy B."/>
            <person name="Du J."/>
            <person name="Tian Z."/>
            <person name="Zhu L."/>
            <person name="Gill N."/>
            <person name="Joshi T."/>
            <person name="Libault M."/>
            <person name="Sethuraman A."/>
            <person name="Zhang X.-C."/>
            <person name="Shinozaki K."/>
            <person name="Nguyen H.T."/>
            <person name="Wing R.A."/>
            <person name="Cregan P."/>
            <person name="Specht J."/>
            <person name="Grimwood J."/>
            <person name="Rokhsar D."/>
            <person name="Stacey G."/>
            <person name="Shoemaker R.C."/>
            <person name="Jackson S.A."/>
        </authorList>
    </citation>
    <scope>NUCLEOTIDE SEQUENCE</scope>
    <source>
        <strain evidence="3">cv. Williams 82</strain>
        <tissue evidence="2">Callus</tissue>
    </source>
</reference>
<keyword evidence="1" id="KW-0732">Signal</keyword>
<name>A0A0R0FXW6_SOYBN</name>
<evidence type="ECO:0000256" key="1">
    <source>
        <dbReference type="SAM" id="SignalP"/>
    </source>
</evidence>